<feature type="region of interest" description="Disordered" evidence="1">
    <location>
        <begin position="815"/>
        <end position="855"/>
    </location>
</feature>
<reference evidence="4" key="1">
    <citation type="journal article" date="2015" name="Proc. Natl. Acad. Sci. U.S.A.">
        <title>Genome sequence of the Asian Tiger mosquito, Aedes albopictus, reveals insights into its biology, genetics, and evolution.</title>
        <authorList>
            <person name="Chen X.G."/>
            <person name="Jiang X."/>
            <person name="Gu J."/>
            <person name="Xu M."/>
            <person name="Wu Y."/>
            <person name="Deng Y."/>
            <person name="Zhang C."/>
            <person name="Bonizzoni M."/>
            <person name="Dermauw W."/>
            <person name="Vontas J."/>
            <person name="Armbruster P."/>
            <person name="Huang X."/>
            <person name="Yang Y."/>
            <person name="Zhang H."/>
            <person name="He W."/>
            <person name="Peng H."/>
            <person name="Liu Y."/>
            <person name="Wu K."/>
            <person name="Chen J."/>
            <person name="Lirakis M."/>
            <person name="Topalis P."/>
            <person name="Van Leeuwen T."/>
            <person name="Hall A.B."/>
            <person name="Jiang X."/>
            <person name="Thorpe C."/>
            <person name="Mueller R.L."/>
            <person name="Sun C."/>
            <person name="Waterhouse R.M."/>
            <person name="Yan G."/>
            <person name="Tu Z.J."/>
            <person name="Fang X."/>
            <person name="James A.A."/>
        </authorList>
    </citation>
    <scope>NUCLEOTIDE SEQUENCE [LARGE SCALE GENOMIC DNA]</scope>
    <source>
        <strain evidence="4">Foshan</strain>
    </source>
</reference>
<dbReference type="PANTHER" id="PTHR22443:SF18">
    <property type="entry name" value="NON-SPECIFIC LETHAL 1, ISOFORM M"/>
    <property type="match status" value="1"/>
</dbReference>
<feature type="region of interest" description="Disordered" evidence="1">
    <location>
        <begin position="654"/>
        <end position="681"/>
    </location>
</feature>
<feature type="region of interest" description="Disordered" evidence="1">
    <location>
        <begin position="255"/>
        <end position="332"/>
    </location>
</feature>
<feature type="compositionally biased region" description="Acidic residues" evidence="1">
    <location>
        <begin position="817"/>
        <end position="845"/>
    </location>
</feature>
<dbReference type="InterPro" id="IPR026180">
    <property type="entry name" value="NSL1"/>
</dbReference>
<dbReference type="SMART" id="SM01300">
    <property type="entry name" value="PEHE"/>
    <property type="match status" value="1"/>
</dbReference>
<dbReference type="GeneID" id="115264858"/>
<feature type="compositionally biased region" description="Basic and acidic residues" evidence="1">
    <location>
        <begin position="846"/>
        <end position="855"/>
    </location>
</feature>
<evidence type="ECO:0000313" key="4">
    <source>
        <dbReference type="Proteomes" id="UP000069940"/>
    </source>
</evidence>
<accession>A0ABM1YH19</accession>
<feature type="region of interest" description="Disordered" evidence="1">
    <location>
        <begin position="465"/>
        <end position="506"/>
    </location>
</feature>
<feature type="region of interest" description="Disordered" evidence="1">
    <location>
        <begin position="65"/>
        <end position="113"/>
    </location>
</feature>
<dbReference type="Proteomes" id="UP000069940">
    <property type="component" value="Unassembled WGS sequence"/>
</dbReference>
<keyword evidence="4" id="KW-1185">Reference proteome</keyword>
<protein>
    <recommendedName>
        <fullName evidence="2">PEHE domain-containing protein</fullName>
    </recommendedName>
</protein>
<feature type="region of interest" description="Disordered" evidence="1">
    <location>
        <begin position="585"/>
        <end position="641"/>
    </location>
</feature>
<feature type="compositionally biased region" description="Low complexity" evidence="1">
    <location>
        <begin position="317"/>
        <end position="332"/>
    </location>
</feature>
<organism evidence="3 4">
    <name type="scientific">Aedes albopictus</name>
    <name type="common">Asian tiger mosquito</name>
    <name type="synonym">Stegomyia albopicta</name>
    <dbReference type="NCBI Taxonomy" id="7160"/>
    <lineage>
        <taxon>Eukaryota</taxon>
        <taxon>Metazoa</taxon>
        <taxon>Ecdysozoa</taxon>
        <taxon>Arthropoda</taxon>
        <taxon>Hexapoda</taxon>
        <taxon>Insecta</taxon>
        <taxon>Pterygota</taxon>
        <taxon>Neoptera</taxon>
        <taxon>Endopterygota</taxon>
        <taxon>Diptera</taxon>
        <taxon>Nematocera</taxon>
        <taxon>Culicoidea</taxon>
        <taxon>Culicidae</taxon>
        <taxon>Culicinae</taxon>
        <taxon>Aedini</taxon>
        <taxon>Aedes</taxon>
        <taxon>Stegomyia</taxon>
    </lineage>
</organism>
<feature type="compositionally biased region" description="Polar residues" evidence="1">
    <location>
        <begin position="255"/>
        <end position="274"/>
    </location>
</feature>
<evidence type="ECO:0000313" key="3">
    <source>
        <dbReference type="EnsemblMetazoa" id="AALFPA23_009059.P12424"/>
    </source>
</evidence>
<reference evidence="3" key="2">
    <citation type="submission" date="2025-05" db="UniProtKB">
        <authorList>
            <consortium name="EnsemblMetazoa"/>
        </authorList>
    </citation>
    <scope>IDENTIFICATION</scope>
    <source>
        <strain evidence="3">Foshan</strain>
    </source>
</reference>
<feature type="compositionally biased region" description="Polar residues" evidence="1">
    <location>
        <begin position="484"/>
        <end position="494"/>
    </location>
</feature>
<feature type="region of interest" description="Disordered" evidence="1">
    <location>
        <begin position="351"/>
        <end position="428"/>
    </location>
</feature>
<feature type="compositionally biased region" description="Polar residues" evidence="1">
    <location>
        <begin position="65"/>
        <end position="77"/>
    </location>
</feature>
<dbReference type="EnsemblMetazoa" id="AALFPA23_009059.R12424">
    <property type="protein sequence ID" value="AALFPA23_009059.P12424"/>
    <property type="gene ID" value="AALFPA23_009059"/>
</dbReference>
<evidence type="ECO:0000259" key="2">
    <source>
        <dbReference type="SMART" id="SM01300"/>
    </source>
</evidence>
<feature type="domain" description="PEHE" evidence="2">
    <location>
        <begin position="454"/>
        <end position="678"/>
    </location>
</feature>
<dbReference type="PANTHER" id="PTHR22443">
    <property type="entry name" value="NON-SPECIFIC LETHAL 1, ISOFORM M"/>
    <property type="match status" value="1"/>
</dbReference>
<dbReference type="RefSeq" id="XP_062716448.1">
    <property type="nucleotide sequence ID" value="XM_062860464.1"/>
</dbReference>
<sequence>MNQQPLGIAKRAAWRWAKDRASVAARWTWLLAQISDLEYRIRQHNELHNKIKVNKGAVTLEDASYSFNQPPSQQSVNGYRGTLPGNSKPLDDSYDSTAMGSGGHNGAYDQSGGSCRTRPFHRNGFRKRKLLQTANLHTISKKAARPSTVKCGCAWPLHPCALCTGRQDPTAPRDLPDTMPASDRVALLDPCFHPVLSFPEDVSHSIHFEAIMRIPEWQNKMIRCTAKSLSKSIAQKSGFTSTGSSPPCGVLPSSATPSFLSSGDEATTSLSVSGGNKKYGPDGKRKYNKHKHSGGSPLDQPNHKLKKSKSRQNLLLASGGSRKSSSAGGYPPSASGQYGISSGYGATPGASSNKYYKSSSSKYRKSSHSSTTTAMPAIGGHSRYNSGGYDYMDPTGMQQDGAGSGSSRSKNSSPTPNHHRNERKNRTSYDIDNIVIPYSVAAANRVEILQYKEITTPKWRVVDDNEDSTDLDGTITNKTHDTTADSGTLNTSQPLKAETGDKQPLKVPAATGTTAVKPSQSVSVPVLPSSAAAAAIFASGPNKSASEGQLIVLPAIDEEDISDETILVKHDRALQDERKKFQTYMKFPWSRPRANRRIDSRAESSGGNTPDPTSPAPPTPLVDHESNTSPACPSTPLTPLDSLELSETNVINALNQSLNKKERRRTVSSKTPREELPRSSSPEIREIIPPYEPLQFPLADEIYEDMVRTMPSDHLALVEDAISKLTRPNRTNNNVLLINRNNLNLVPSSSGHIENPLSSNLSTTSTTLSATENDLDDLDCEEEELLQAKKVENQIIMEKLLKNCDENRMFVGVREVLDDDDPMDDEETDTGESLFVEEDDPNDPEWYDRPGRGRT</sequence>
<name>A0ABM1YH19_AEDAL</name>
<dbReference type="InterPro" id="IPR029332">
    <property type="entry name" value="PEHE_dom"/>
</dbReference>
<feature type="compositionally biased region" description="Low complexity" evidence="1">
    <location>
        <begin position="351"/>
        <end position="361"/>
    </location>
</feature>
<proteinExistence type="predicted"/>
<feature type="compositionally biased region" description="Polar residues" evidence="1">
    <location>
        <begin position="627"/>
        <end position="637"/>
    </location>
</feature>
<evidence type="ECO:0000256" key="1">
    <source>
        <dbReference type="SAM" id="MobiDB-lite"/>
    </source>
</evidence>